<keyword evidence="3" id="KW-1185">Reference proteome</keyword>
<evidence type="ECO:0000313" key="2">
    <source>
        <dbReference type="EMBL" id="CAG4982635.1"/>
    </source>
</evidence>
<protein>
    <submittedName>
        <fullName evidence="2">(apollo) hypothetical protein</fullName>
    </submittedName>
</protein>
<proteinExistence type="predicted"/>
<gene>
    <name evidence="2" type="ORF">PAPOLLO_LOCUS10488</name>
</gene>
<evidence type="ECO:0000313" key="3">
    <source>
        <dbReference type="Proteomes" id="UP000691718"/>
    </source>
</evidence>
<evidence type="ECO:0000256" key="1">
    <source>
        <dbReference type="SAM" id="MobiDB-lite"/>
    </source>
</evidence>
<comment type="caution">
    <text evidence="2">The sequence shown here is derived from an EMBL/GenBank/DDBJ whole genome shotgun (WGS) entry which is preliminary data.</text>
</comment>
<feature type="compositionally biased region" description="Polar residues" evidence="1">
    <location>
        <begin position="119"/>
        <end position="132"/>
    </location>
</feature>
<name>A0A8S3WUE6_PARAO</name>
<reference evidence="2" key="1">
    <citation type="submission" date="2021-04" db="EMBL/GenBank/DDBJ databases">
        <authorList>
            <person name="Tunstrom K."/>
        </authorList>
    </citation>
    <scope>NUCLEOTIDE SEQUENCE</scope>
</reference>
<organism evidence="2 3">
    <name type="scientific">Parnassius apollo</name>
    <name type="common">Apollo butterfly</name>
    <name type="synonym">Papilio apollo</name>
    <dbReference type="NCBI Taxonomy" id="110799"/>
    <lineage>
        <taxon>Eukaryota</taxon>
        <taxon>Metazoa</taxon>
        <taxon>Ecdysozoa</taxon>
        <taxon>Arthropoda</taxon>
        <taxon>Hexapoda</taxon>
        <taxon>Insecta</taxon>
        <taxon>Pterygota</taxon>
        <taxon>Neoptera</taxon>
        <taxon>Endopterygota</taxon>
        <taxon>Lepidoptera</taxon>
        <taxon>Glossata</taxon>
        <taxon>Ditrysia</taxon>
        <taxon>Papilionoidea</taxon>
        <taxon>Papilionidae</taxon>
        <taxon>Parnassiinae</taxon>
        <taxon>Parnassini</taxon>
        <taxon>Parnassius</taxon>
        <taxon>Parnassius</taxon>
    </lineage>
</organism>
<sequence length="132" mass="14604">MKTESDPVEKSFEQLEISEHNMDNCAVVTQSQLPREAENIHQDMAEVWEDVFGSPHIPPDVISDKTSLKSLRVVENSRDIKSILLKPADSEELTPLAIEVPSSFENSPEVGFGDLPSVSAPNVPTSSRPLRH</sequence>
<feature type="region of interest" description="Disordered" evidence="1">
    <location>
        <begin position="105"/>
        <end position="132"/>
    </location>
</feature>
<dbReference type="EMBL" id="CAJQZP010000746">
    <property type="protein sequence ID" value="CAG4982635.1"/>
    <property type="molecule type" value="Genomic_DNA"/>
</dbReference>
<dbReference type="AlphaFoldDB" id="A0A8S3WUE6"/>
<accession>A0A8S3WUE6</accession>
<dbReference type="OrthoDB" id="7447526at2759"/>
<dbReference type="Proteomes" id="UP000691718">
    <property type="component" value="Unassembled WGS sequence"/>
</dbReference>